<evidence type="ECO:0000256" key="2">
    <source>
        <dbReference type="ARBA" id="ARBA00012438"/>
    </source>
</evidence>
<dbReference type="Pfam" id="PF00512">
    <property type="entry name" value="HisKA"/>
    <property type="match status" value="1"/>
</dbReference>
<keyword evidence="7" id="KW-0418">Kinase</keyword>
<dbReference type="InterPro" id="IPR005467">
    <property type="entry name" value="His_kinase_dom"/>
</dbReference>
<dbReference type="InterPro" id="IPR036097">
    <property type="entry name" value="HisK_dim/P_sf"/>
</dbReference>
<feature type="transmembrane region" description="Helical" evidence="5">
    <location>
        <begin position="328"/>
        <end position="346"/>
    </location>
</feature>
<keyword evidence="5" id="KW-0472">Membrane</keyword>
<feature type="compositionally biased region" description="Basic and acidic residues" evidence="4">
    <location>
        <begin position="181"/>
        <end position="191"/>
    </location>
</feature>
<comment type="caution">
    <text evidence="7">The sequence shown here is derived from an EMBL/GenBank/DDBJ whole genome shotgun (WGS) entry which is preliminary data.</text>
</comment>
<comment type="catalytic activity">
    <reaction evidence="1">
        <text>ATP + protein L-histidine = ADP + protein N-phospho-L-histidine.</text>
        <dbReference type="EC" id="2.7.13.3"/>
    </reaction>
</comment>
<keyword evidence="8" id="KW-1185">Reference proteome</keyword>
<dbReference type="PROSITE" id="PS50109">
    <property type="entry name" value="HIS_KIN"/>
    <property type="match status" value="1"/>
</dbReference>
<keyword evidence="5" id="KW-0812">Transmembrane</keyword>
<protein>
    <recommendedName>
        <fullName evidence="2">histidine kinase</fullName>
        <ecNumber evidence="2">2.7.13.3</ecNumber>
    </recommendedName>
</protein>
<dbReference type="InterPro" id="IPR036890">
    <property type="entry name" value="HATPase_C_sf"/>
</dbReference>
<dbReference type="SMART" id="SM00387">
    <property type="entry name" value="HATPase_c"/>
    <property type="match status" value="1"/>
</dbReference>
<keyword evidence="3" id="KW-0597">Phosphoprotein</keyword>
<evidence type="ECO:0000256" key="5">
    <source>
        <dbReference type="SAM" id="Phobius"/>
    </source>
</evidence>
<dbReference type="SUPFAM" id="SSF55874">
    <property type="entry name" value="ATPase domain of HSP90 chaperone/DNA topoisomerase II/histidine kinase"/>
    <property type="match status" value="1"/>
</dbReference>
<gene>
    <name evidence="7" type="ORF">ACFS25_05220</name>
</gene>
<dbReference type="Pfam" id="PF02518">
    <property type="entry name" value="HATPase_c"/>
    <property type="match status" value="1"/>
</dbReference>
<sequence>MKQFFYSGIVIYITLLSVMTGGRLWAQVTQTDSVPVSSGQPSEKEIIRIKAALSQNISSSQVADTLLGSARKLAYLPGQVVALSQLASIQLQQQQTQQAAASMKEARQIAGQIRDLEEAGWAMTQVGRLQDINSRMAPSSVALFVPVMESLGNSMRSSASRLGRRRQSQSQPSPFESPNSIERRLPDRRDFPINPADFIPPMPKSVFDPTLNRHFRVKPDFADRLLDTLIHFDDSNPQLVRQLKERKKQRDSSQALSKAFAKEGDYAQAYRYYLQYSAYKDSLTAEATTRRLASLAYKQNLLKKEAQIQLLTKDQQLRDEESHRQRQYVFLMIGCIVLLAAFSFTLTRNNRAKQLANHQLSEQKEALQLTLAQLKTTQTQLIQSEKMASLGELTAGIAHEIQNPLNFVNNFSEVSTELVNELIESRQHVQRNEELENELLEDVQQNLQKISQHGSRASAIVKGMLEHARPSGGQKELTDLNALTEEYLKLAYHGIRAKDKSFDAKLTTVFDSGLSPVTVVPQEVGRVLLNIFNNAFYAVQKRQQSNPLDYHPEVAVKTSKDANQIKIKVRDNGSGIPEPIKQKIFQPFFTTKPTGQGTGLGLSLSYDIITKGHGGALTVESEEGQFTEFTIALPASV</sequence>
<accession>A0ABW6AFH1</accession>
<feature type="region of interest" description="Disordered" evidence="4">
    <location>
        <begin position="155"/>
        <end position="197"/>
    </location>
</feature>
<dbReference type="SUPFAM" id="SSF47384">
    <property type="entry name" value="Homodimeric domain of signal transducing histidine kinase"/>
    <property type="match status" value="1"/>
</dbReference>
<evidence type="ECO:0000256" key="4">
    <source>
        <dbReference type="SAM" id="MobiDB-lite"/>
    </source>
</evidence>
<dbReference type="GO" id="GO:0016301">
    <property type="term" value="F:kinase activity"/>
    <property type="evidence" value="ECO:0007669"/>
    <property type="project" value="UniProtKB-KW"/>
</dbReference>
<evidence type="ECO:0000256" key="1">
    <source>
        <dbReference type="ARBA" id="ARBA00000085"/>
    </source>
</evidence>
<feature type="domain" description="Histidine kinase" evidence="6">
    <location>
        <begin position="396"/>
        <end position="637"/>
    </location>
</feature>
<evidence type="ECO:0000313" key="7">
    <source>
        <dbReference type="EMBL" id="MFD2933172.1"/>
    </source>
</evidence>
<keyword evidence="5" id="KW-1133">Transmembrane helix</keyword>
<evidence type="ECO:0000256" key="3">
    <source>
        <dbReference type="ARBA" id="ARBA00022553"/>
    </source>
</evidence>
<dbReference type="Proteomes" id="UP001597512">
    <property type="component" value="Unassembled WGS sequence"/>
</dbReference>
<dbReference type="EC" id="2.7.13.3" evidence="2"/>
<feature type="compositionally biased region" description="Low complexity" evidence="4">
    <location>
        <begin position="168"/>
        <end position="180"/>
    </location>
</feature>
<dbReference type="Gene3D" id="1.10.287.130">
    <property type="match status" value="1"/>
</dbReference>
<dbReference type="PANTHER" id="PTHR43065">
    <property type="entry name" value="SENSOR HISTIDINE KINASE"/>
    <property type="match status" value="1"/>
</dbReference>
<keyword evidence="7" id="KW-0808">Transferase</keyword>
<dbReference type="PRINTS" id="PR00344">
    <property type="entry name" value="BCTRLSENSOR"/>
</dbReference>
<dbReference type="PANTHER" id="PTHR43065:SF42">
    <property type="entry name" value="TWO-COMPONENT SENSOR PPRA"/>
    <property type="match status" value="1"/>
</dbReference>
<dbReference type="Gene3D" id="3.30.565.10">
    <property type="entry name" value="Histidine kinase-like ATPase, C-terminal domain"/>
    <property type="match status" value="1"/>
</dbReference>
<reference evidence="8" key="1">
    <citation type="journal article" date="2019" name="Int. J. Syst. Evol. Microbiol.">
        <title>The Global Catalogue of Microorganisms (GCM) 10K type strain sequencing project: providing services to taxonomists for standard genome sequencing and annotation.</title>
        <authorList>
            <consortium name="The Broad Institute Genomics Platform"/>
            <consortium name="The Broad Institute Genome Sequencing Center for Infectious Disease"/>
            <person name="Wu L."/>
            <person name="Ma J."/>
        </authorList>
    </citation>
    <scope>NUCLEOTIDE SEQUENCE [LARGE SCALE GENOMIC DNA]</scope>
    <source>
        <strain evidence="8">KCTC 52490</strain>
    </source>
</reference>
<evidence type="ECO:0000313" key="8">
    <source>
        <dbReference type="Proteomes" id="UP001597512"/>
    </source>
</evidence>
<proteinExistence type="predicted"/>
<dbReference type="InterPro" id="IPR004358">
    <property type="entry name" value="Sig_transdc_His_kin-like_C"/>
</dbReference>
<dbReference type="InterPro" id="IPR003594">
    <property type="entry name" value="HATPase_dom"/>
</dbReference>
<dbReference type="EMBL" id="JBHUOM010000001">
    <property type="protein sequence ID" value="MFD2933172.1"/>
    <property type="molecule type" value="Genomic_DNA"/>
</dbReference>
<evidence type="ECO:0000259" key="6">
    <source>
        <dbReference type="PROSITE" id="PS50109"/>
    </source>
</evidence>
<organism evidence="7 8">
    <name type="scientific">Spirosoma flavum</name>
    <dbReference type="NCBI Taxonomy" id="2048557"/>
    <lineage>
        <taxon>Bacteria</taxon>
        <taxon>Pseudomonadati</taxon>
        <taxon>Bacteroidota</taxon>
        <taxon>Cytophagia</taxon>
        <taxon>Cytophagales</taxon>
        <taxon>Cytophagaceae</taxon>
        <taxon>Spirosoma</taxon>
    </lineage>
</organism>
<dbReference type="SMART" id="SM00388">
    <property type="entry name" value="HisKA"/>
    <property type="match status" value="1"/>
</dbReference>
<dbReference type="CDD" id="cd00082">
    <property type="entry name" value="HisKA"/>
    <property type="match status" value="1"/>
</dbReference>
<name>A0ABW6AFH1_9BACT</name>
<dbReference type="InterPro" id="IPR003661">
    <property type="entry name" value="HisK_dim/P_dom"/>
</dbReference>
<dbReference type="RefSeq" id="WP_381497352.1">
    <property type="nucleotide sequence ID" value="NZ_JBHUOM010000001.1"/>
</dbReference>